<name>A0A370I1R5_9NOCA</name>
<dbReference type="STRING" id="1210086.GCA_001613105_04994"/>
<evidence type="ECO:0000313" key="1">
    <source>
        <dbReference type="EMBL" id="RDI63214.1"/>
    </source>
</evidence>
<comment type="caution">
    <text evidence="1">The sequence shown here is derived from an EMBL/GenBank/DDBJ whole genome shotgun (WGS) entry which is preliminary data.</text>
</comment>
<dbReference type="Proteomes" id="UP000254869">
    <property type="component" value="Unassembled WGS sequence"/>
</dbReference>
<accession>A0A370I1R5</accession>
<gene>
    <name evidence="1" type="ORF">DFR76_111233</name>
</gene>
<evidence type="ECO:0000313" key="2">
    <source>
        <dbReference type="Proteomes" id="UP000254869"/>
    </source>
</evidence>
<proteinExistence type="predicted"/>
<keyword evidence="2" id="KW-1185">Reference proteome</keyword>
<dbReference type="AlphaFoldDB" id="A0A370I1R5"/>
<dbReference type="EMBL" id="QQBC01000011">
    <property type="protein sequence ID" value="RDI63214.1"/>
    <property type="molecule type" value="Genomic_DNA"/>
</dbReference>
<organism evidence="1 2">
    <name type="scientific">Nocardia pseudobrasiliensis</name>
    <dbReference type="NCBI Taxonomy" id="45979"/>
    <lineage>
        <taxon>Bacteria</taxon>
        <taxon>Bacillati</taxon>
        <taxon>Actinomycetota</taxon>
        <taxon>Actinomycetes</taxon>
        <taxon>Mycobacteriales</taxon>
        <taxon>Nocardiaceae</taxon>
        <taxon>Nocardia</taxon>
    </lineage>
</organism>
<protein>
    <submittedName>
        <fullName evidence="1">Uncharacterized protein</fullName>
    </submittedName>
</protein>
<sequence>MHYSLTQLLDMSTHTAPKLPPPLYQAHELMRLHRQCTVESCPRKRAAFEVLVEAGRIVPDSSRRH</sequence>
<reference evidence="1 2" key="1">
    <citation type="submission" date="2018-07" db="EMBL/GenBank/DDBJ databases">
        <title>Genomic Encyclopedia of Type Strains, Phase IV (KMG-IV): sequencing the most valuable type-strain genomes for metagenomic binning, comparative biology and taxonomic classification.</title>
        <authorList>
            <person name="Goeker M."/>
        </authorList>
    </citation>
    <scope>NUCLEOTIDE SEQUENCE [LARGE SCALE GENOMIC DNA]</scope>
    <source>
        <strain evidence="1 2">DSM 44290</strain>
    </source>
</reference>
<dbReference type="RefSeq" id="WP_114755846.1">
    <property type="nucleotide sequence ID" value="NZ_QQBC01000011.1"/>
</dbReference>